<dbReference type="AlphaFoldDB" id="A0AAD8EU70"/>
<name>A0AAD8EU70_BIOPF</name>
<comment type="caution">
    <text evidence="1">The sequence shown here is derived from an EMBL/GenBank/DDBJ whole genome shotgun (WGS) entry which is preliminary data.</text>
</comment>
<keyword evidence="2" id="KW-1185">Reference proteome</keyword>
<reference evidence="1" key="1">
    <citation type="journal article" date="2023" name="PLoS Negl. Trop. Dis.">
        <title>A genome sequence for Biomphalaria pfeifferi, the major vector snail for the human-infecting parasite Schistosoma mansoni.</title>
        <authorList>
            <person name="Bu L."/>
            <person name="Lu L."/>
            <person name="Laidemitt M.R."/>
            <person name="Zhang S.M."/>
            <person name="Mutuku M."/>
            <person name="Mkoji G."/>
            <person name="Steinauer M."/>
            <person name="Loker E.S."/>
        </authorList>
    </citation>
    <scope>NUCLEOTIDE SEQUENCE</scope>
    <source>
        <strain evidence="1">KasaAsao</strain>
    </source>
</reference>
<organism evidence="1 2">
    <name type="scientific">Biomphalaria pfeifferi</name>
    <name type="common">Bloodfluke planorb</name>
    <name type="synonym">Freshwater snail</name>
    <dbReference type="NCBI Taxonomy" id="112525"/>
    <lineage>
        <taxon>Eukaryota</taxon>
        <taxon>Metazoa</taxon>
        <taxon>Spiralia</taxon>
        <taxon>Lophotrochozoa</taxon>
        <taxon>Mollusca</taxon>
        <taxon>Gastropoda</taxon>
        <taxon>Heterobranchia</taxon>
        <taxon>Euthyneura</taxon>
        <taxon>Panpulmonata</taxon>
        <taxon>Hygrophila</taxon>
        <taxon>Lymnaeoidea</taxon>
        <taxon>Planorbidae</taxon>
        <taxon>Biomphalaria</taxon>
    </lineage>
</organism>
<dbReference type="EMBL" id="JASAOG010000445">
    <property type="protein sequence ID" value="KAK0039513.1"/>
    <property type="molecule type" value="Genomic_DNA"/>
</dbReference>
<accession>A0AAD8EU70</accession>
<sequence length="81" mass="8922">MRGTLRRRCSCSDCWTPVSKGYYPSDPEGEDGAPMHFDQDDPAHLVKLWGSLKACLDHAPGFQGRVIFGGLTLDGPTKPHH</sequence>
<proteinExistence type="predicted"/>
<dbReference type="Proteomes" id="UP001233172">
    <property type="component" value="Unassembled WGS sequence"/>
</dbReference>
<evidence type="ECO:0000313" key="2">
    <source>
        <dbReference type="Proteomes" id="UP001233172"/>
    </source>
</evidence>
<evidence type="ECO:0000313" key="1">
    <source>
        <dbReference type="EMBL" id="KAK0039513.1"/>
    </source>
</evidence>
<reference evidence="1" key="2">
    <citation type="submission" date="2023-04" db="EMBL/GenBank/DDBJ databases">
        <authorList>
            <person name="Bu L."/>
            <person name="Lu L."/>
            <person name="Laidemitt M.R."/>
            <person name="Zhang S.M."/>
            <person name="Mutuku M."/>
            <person name="Mkoji G."/>
            <person name="Steinauer M."/>
            <person name="Loker E.S."/>
        </authorList>
    </citation>
    <scope>NUCLEOTIDE SEQUENCE</scope>
    <source>
        <strain evidence="1">KasaAsao</strain>
        <tissue evidence="1">Whole Snail</tissue>
    </source>
</reference>
<protein>
    <submittedName>
        <fullName evidence="1">Uncharacterized protein</fullName>
    </submittedName>
</protein>
<gene>
    <name evidence="1" type="ORF">Bpfe_031100</name>
</gene>